<dbReference type="EMBL" id="JAACJK010000170">
    <property type="protein sequence ID" value="KAF5320278.1"/>
    <property type="molecule type" value="Genomic_DNA"/>
</dbReference>
<accession>A0A8H5F1W0</accession>
<reference evidence="1 2" key="1">
    <citation type="journal article" date="2020" name="ISME J.">
        <title>Uncovering the hidden diversity of litter-decomposition mechanisms in mushroom-forming fungi.</title>
        <authorList>
            <person name="Floudas D."/>
            <person name="Bentzer J."/>
            <person name="Ahren D."/>
            <person name="Johansson T."/>
            <person name="Persson P."/>
            <person name="Tunlid A."/>
        </authorList>
    </citation>
    <scope>NUCLEOTIDE SEQUENCE [LARGE SCALE GENOMIC DNA]</scope>
    <source>
        <strain evidence="1 2">CBS 175.51</strain>
    </source>
</reference>
<gene>
    <name evidence="1" type="ORF">D9611_011315</name>
</gene>
<dbReference type="Proteomes" id="UP000541558">
    <property type="component" value="Unassembled WGS sequence"/>
</dbReference>
<proteinExistence type="predicted"/>
<keyword evidence="2" id="KW-1185">Reference proteome</keyword>
<name>A0A8H5F1W0_9AGAR</name>
<protein>
    <submittedName>
        <fullName evidence="1">Uncharacterized protein</fullName>
    </submittedName>
</protein>
<dbReference type="AlphaFoldDB" id="A0A8H5F1W0"/>
<evidence type="ECO:0000313" key="1">
    <source>
        <dbReference type="EMBL" id="KAF5320278.1"/>
    </source>
</evidence>
<sequence length="323" mass="36710">MVNRFHDFPEDILREILEVAAHDGGELNWACALVSKKVQGWVERILYEDIVVTSGYKMLKLHRTQLNHPSKPPRFFQTVVKGLHFDRKQASFPEACDIVSACTSVVRLTVNVGSLTEFSHGMDGNLQPKRIHLPILMLLVRRDLELSFTSPRSPGTLRAVFQNVTHLELDWTFFMKDLSWETFSLLSSLTHFSLSTAESLHHVYVFDSAKRNLVLAAPHFPSALIACIFYIPKFSVLSIARQQAEVNLVASLDGRIVVAVDEGYYRTMLELGEKGVWLVRDAIWVAQRGGNNAMHLQDAEEALWRRAEAKISERRQRTKIALS</sequence>
<evidence type="ECO:0000313" key="2">
    <source>
        <dbReference type="Proteomes" id="UP000541558"/>
    </source>
</evidence>
<dbReference type="OrthoDB" id="3145912at2759"/>
<organism evidence="1 2">
    <name type="scientific">Ephemerocybe angulata</name>
    <dbReference type="NCBI Taxonomy" id="980116"/>
    <lineage>
        <taxon>Eukaryota</taxon>
        <taxon>Fungi</taxon>
        <taxon>Dikarya</taxon>
        <taxon>Basidiomycota</taxon>
        <taxon>Agaricomycotina</taxon>
        <taxon>Agaricomycetes</taxon>
        <taxon>Agaricomycetidae</taxon>
        <taxon>Agaricales</taxon>
        <taxon>Agaricineae</taxon>
        <taxon>Psathyrellaceae</taxon>
        <taxon>Ephemerocybe</taxon>
    </lineage>
</organism>
<comment type="caution">
    <text evidence="1">The sequence shown here is derived from an EMBL/GenBank/DDBJ whole genome shotgun (WGS) entry which is preliminary data.</text>
</comment>